<dbReference type="PROSITE" id="PS51186">
    <property type="entry name" value="GNAT"/>
    <property type="match status" value="1"/>
</dbReference>
<evidence type="ECO:0000259" key="1">
    <source>
        <dbReference type="PROSITE" id="PS51186"/>
    </source>
</evidence>
<keyword evidence="3" id="KW-1185">Reference proteome</keyword>
<sequence length="152" mass="17228">MDIKIKKITARETYIVRHPVLRQGRPIDSCYCEGDDDLSTIHLGAVISDEVYGVASFMKIMAPVAFPVNSKTQYQLRCMGVIEKAQGMGIGALIMKKGFQLLQENQIDILWCNARLNAVPFYEKLGFSVQGEMFDIPLVGPHYRMWKELKSI</sequence>
<dbReference type="eggNOG" id="COG0454">
    <property type="taxonomic scope" value="Bacteria"/>
</dbReference>
<dbReference type="SUPFAM" id="SSF55729">
    <property type="entry name" value="Acyl-CoA N-acyltransferases (Nat)"/>
    <property type="match status" value="1"/>
</dbReference>
<dbReference type="Pfam" id="PF00583">
    <property type="entry name" value="Acetyltransf_1"/>
    <property type="match status" value="1"/>
</dbReference>
<dbReference type="EMBL" id="BBML01000007">
    <property type="protein sequence ID" value="GAK97794.1"/>
    <property type="molecule type" value="Genomic_DNA"/>
</dbReference>
<feature type="domain" description="N-acetyltransferase" evidence="1">
    <location>
        <begin position="3"/>
        <end position="150"/>
    </location>
</feature>
<dbReference type="GO" id="GO:0016747">
    <property type="term" value="F:acyltransferase activity, transferring groups other than amino-acyl groups"/>
    <property type="evidence" value="ECO:0007669"/>
    <property type="project" value="InterPro"/>
</dbReference>
<dbReference type="AlphaFoldDB" id="A0A090Q3X3"/>
<name>A0A090Q3X3_9FLAO</name>
<comment type="caution">
    <text evidence="2">The sequence shown here is derived from an EMBL/GenBank/DDBJ whole genome shotgun (WGS) entry which is preliminary data.</text>
</comment>
<dbReference type="STRING" id="319236.BST91_09685"/>
<evidence type="ECO:0000313" key="2">
    <source>
        <dbReference type="EMBL" id="GAK97794.1"/>
    </source>
</evidence>
<gene>
    <name evidence="2" type="ORF">JCM19294_333</name>
</gene>
<dbReference type="InterPro" id="IPR000182">
    <property type="entry name" value="GNAT_dom"/>
</dbReference>
<dbReference type="CDD" id="cd04301">
    <property type="entry name" value="NAT_SF"/>
    <property type="match status" value="1"/>
</dbReference>
<accession>A0A090Q3X3</accession>
<evidence type="ECO:0000313" key="3">
    <source>
        <dbReference type="Proteomes" id="UP000029221"/>
    </source>
</evidence>
<keyword evidence="2" id="KW-0808">Transferase</keyword>
<dbReference type="Gene3D" id="3.40.630.30">
    <property type="match status" value="1"/>
</dbReference>
<dbReference type="RefSeq" id="WP_042279625.1">
    <property type="nucleotide sequence ID" value="NZ_BBML01000007.1"/>
</dbReference>
<dbReference type="Proteomes" id="UP000029221">
    <property type="component" value="Unassembled WGS sequence"/>
</dbReference>
<dbReference type="InterPro" id="IPR016181">
    <property type="entry name" value="Acyl_CoA_acyltransferase"/>
</dbReference>
<proteinExistence type="predicted"/>
<protein>
    <submittedName>
        <fullName evidence="2">Acetyltransferase</fullName>
    </submittedName>
</protein>
<organism evidence="2 3">
    <name type="scientific">Nonlabens tegetincola</name>
    <dbReference type="NCBI Taxonomy" id="323273"/>
    <lineage>
        <taxon>Bacteria</taxon>
        <taxon>Pseudomonadati</taxon>
        <taxon>Bacteroidota</taxon>
        <taxon>Flavobacteriia</taxon>
        <taxon>Flavobacteriales</taxon>
        <taxon>Flavobacteriaceae</taxon>
        <taxon>Nonlabens</taxon>
    </lineage>
</organism>
<reference evidence="2" key="1">
    <citation type="journal article" date="2014" name="Genome Announc.">
        <title>Draft Genome Sequences of Marine Flavobacterium Nonlabens Strains NR17, NR24, NR27, NR32, NR33, and Ara13.</title>
        <authorList>
            <person name="Nakanishi M."/>
            <person name="Meirelles P."/>
            <person name="Suzuki R."/>
            <person name="Takatani N."/>
            <person name="Mino S."/>
            <person name="Suda W."/>
            <person name="Oshima K."/>
            <person name="Hattori M."/>
            <person name="Ohkuma M."/>
            <person name="Hosokawa M."/>
            <person name="Miyashita K."/>
            <person name="Thompson F.L."/>
            <person name="Niwa A."/>
            <person name="Sawabe T."/>
            <person name="Sawabe T."/>
        </authorList>
    </citation>
    <scope>NUCLEOTIDE SEQUENCE [LARGE SCALE GENOMIC DNA]</scope>
    <source>
        <strain evidence="2">JCM 19294</strain>
    </source>
</reference>